<sequence>MENKMTKTSKFMTTMKKMLTSKRAGILSIALSVSLLAYQSCTNERPVIDELREDKYLTESTKDLKQAYSLEYKELSMRSDAMSDSIFGFQGLEPQWHLSQTTILGDSIEITEVPLNAQFAKLPFSETLASLDLDRFATPPCYCPEKNYVTVRGYFL</sequence>
<evidence type="ECO:0000256" key="1">
    <source>
        <dbReference type="SAM" id="SignalP"/>
    </source>
</evidence>
<accession>A0A0A2EWQ3</accession>
<gene>
    <name evidence="2" type="ORF">HQ35_05125</name>
</gene>
<reference evidence="2 3" key="1">
    <citation type="submission" date="2014-08" db="EMBL/GenBank/DDBJ databases">
        <title>Porphyromonas cangingivalis strain:COT-109_OH1386 Genome sequencing.</title>
        <authorList>
            <person name="Wallis C."/>
            <person name="Deusch O."/>
            <person name="O'Flynn C."/>
            <person name="Davis I."/>
            <person name="Jospin G."/>
            <person name="Darling A.E."/>
            <person name="Coil D.A."/>
            <person name="Alexiev A."/>
            <person name="Horsfall A."/>
            <person name="Kirkwood N."/>
            <person name="Harris S."/>
            <person name="Eisen J.A."/>
        </authorList>
    </citation>
    <scope>NUCLEOTIDE SEQUENCE [LARGE SCALE GENOMIC DNA]</scope>
    <source>
        <strain evidence="3">COT-109 OH1386</strain>
    </source>
</reference>
<dbReference type="AlphaFoldDB" id="A0A0A2EWQ3"/>
<dbReference type="EMBL" id="JQJD01000036">
    <property type="protein sequence ID" value="KGN80734.1"/>
    <property type="molecule type" value="Genomic_DNA"/>
</dbReference>
<proteinExistence type="predicted"/>
<feature type="signal peptide" evidence="1">
    <location>
        <begin position="1"/>
        <end position="37"/>
    </location>
</feature>
<evidence type="ECO:0000313" key="2">
    <source>
        <dbReference type="EMBL" id="KGN80734.1"/>
    </source>
</evidence>
<name>A0A0A2EWQ3_PORCN</name>
<keyword evidence="3" id="KW-1185">Reference proteome</keyword>
<feature type="chain" id="PRO_5001998487" evidence="1">
    <location>
        <begin position="38"/>
        <end position="156"/>
    </location>
</feature>
<dbReference type="Proteomes" id="UP000030125">
    <property type="component" value="Unassembled WGS sequence"/>
</dbReference>
<keyword evidence="1" id="KW-0732">Signal</keyword>
<organism evidence="2 3">
    <name type="scientific">Porphyromonas cangingivalis</name>
    <dbReference type="NCBI Taxonomy" id="36874"/>
    <lineage>
        <taxon>Bacteria</taxon>
        <taxon>Pseudomonadati</taxon>
        <taxon>Bacteroidota</taxon>
        <taxon>Bacteroidia</taxon>
        <taxon>Bacteroidales</taxon>
        <taxon>Porphyromonadaceae</taxon>
        <taxon>Porphyromonas</taxon>
    </lineage>
</organism>
<protein>
    <submittedName>
        <fullName evidence="2">Uncharacterized protein</fullName>
    </submittedName>
</protein>
<evidence type="ECO:0000313" key="3">
    <source>
        <dbReference type="Proteomes" id="UP000030125"/>
    </source>
</evidence>
<dbReference type="RefSeq" id="WP_036851568.1">
    <property type="nucleotide sequence ID" value="NZ_JQJD01000036.1"/>
</dbReference>
<comment type="caution">
    <text evidence="2">The sequence shown here is derived from an EMBL/GenBank/DDBJ whole genome shotgun (WGS) entry which is preliminary data.</text>
</comment>